<dbReference type="PANTHER" id="PTHR42852:SF6">
    <property type="entry name" value="THIOL:DISULFIDE INTERCHANGE PROTEIN DSBE"/>
    <property type="match status" value="1"/>
</dbReference>
<keyword evidence="5" id="KW-0676">Redox-active center</keyword>
<keyword evidence="6" id="KW-1133">Transmembrane helix</keyword>
<gene>
    <name evidence="8" type="ORF">FHR82_003379</name>
</gene>
<dbReference type="GO" id="GO:0016853">
    <property type="term" value="F:isomerase activity"/>
    <property type="evidence" value="ECO:0007669"/>
    <property type="project" value="UniProtKB-KW"/>
</dbReference>
<dbReference type="GO" id="GO:0017004">
    <property type="term" value="P:cytochrome complex assembly"/>
    <property type="evidence" value="ECO:0007669"/>
    <property type="project" value="UniProtKB-KW"/>
</dbReference>
<proteinExistence type="predicted"/>
<evidence type="ECO:0000256" key="6">
    <source>
        <dbReference type="SAM" id="Phobius"/>
    </source>
</evidence>
<dbReference type="AlphaFoldDB" id="A0A7W7Q5N4"/>
<evidence type="ECO:0000256" key="2">
    <source>
        <dbReference type="ARBA" id="ARBA00022748"/>
    </source>
</evidence>
<feature type="transmembrane region" description="Helical" evidence="6">
    <location>
        <begin position="6"/>
        <end position="24"/>
    </location>
</feature>
<evidence type="ECO:0000259" key="7">
    <source>
        <dbReference type="PROSITE" id="PS51352"/>
    </source>
</evidence>
<dbReference type="Pfam" id="PF00578">
    <property type="entry name" value="AhpC-TSA"/>
    <property type="match status" value="1"/>
</dbReference>
<evidence type="ECO:0000256" key="5">
    <source>
        <dbReference type="ARBA" id="ARBA00023284"/>
    </source>
</evidence>
<feature type="domain" description="Thioredoxin" evidence="7">
    <location>
        <begin position="34"/>
        <end position="197"/>
    </location>
</feature>
<comment type="caution">
    <text evidence="8">The sequence shown here is derived from an EMBL/GenBank/DDBJ whole genome shotgun (WGS) entry which is preliminary data.</text>
</comment>
<keyword evidence="8" id="KW-0413">Isomerase</keyword>
<keyword evidence="4" id="KW-1015">Disulfide bond</keyword>
<dbReference type="PROSITE" id="PS51352">
    <property type="entry name" value="THIOREDOXIN_2"/>
    <property type="match status" value="1"/>
</dbReference>
<dbReference type="RefSeq" id="WP_311771112.1">
    <property type="nucleotide sequence ID" value="NZ_JACHJQ010000003.1"/>
</dbReference>
<dbReference type="InterPro" id="IPR000866">
    <property type="entry name" value="AhpC/TSA"/>
</dbReference>
<dbReference type="GO" id="GO:0030313">
    <property type="term" value="C:cell envelope"/>
    <property type="evidence" value="ECO:0007669"/>
    <property type="project" value="UniProtKB-SubCell"/>
</dbReference>
<evidence type="ECO:0000313" key="9">
    <source>
        <dbReference type="Proteomes" id="UP000520767"/>
    </source>
</evidence>
<dbReference type="CDD" id="cd02966">
    <property type="entry name" value="TlpA_like_family"/>
    <property type="match status" value="1"/>
</dbReference>
<comment type="subcellular location">
    <subcellularLocation>
        <location evidence="1">Cell envelope</location>
    </subcellularLocation>
</comment>
<keyword evidence="2" id="KW-0201">Cytochrome c-type biogenesis</keyword>
<evidence type="ECO:0000256" key="4">
    <source>
        <dbReference type="ARBA" id="ARBA00023157"/>
    </source>
</evidence>
<dbReference type="SUPFAM" id="SSF52833">
    <property type="entry name" value="Thioredoxin-like"/>
    <property type="match status" value="1"/>
</dbReference>
<evidence type="ECO:0000256" key="1">
    <source>
        <dbReference type="ARBA" id="ARBA00004196"/>
    </source>
</evidence>
<organism evidence="8 9">
    <name type="scientific">Actinophytocola algeriensis</name>
    <dbReference type="NCBI Taxonomy" id="1768010"/>
    <lineage>
        <taxon>Bacteria</taxon>
        <taxon>Bacillati</taxon>
        <taxon>Actinomycetota</taxon>
        <taxon>Actinomycetes</taxon>
        <taxon>Pseudonocardiales</taxon>
        <taxon>Pseudonocardiaceae</taxon>
    </lineage>
</organism>
<keyword evidence="6" id="KW-0472">Membrane</keyword>
<dbReference type="PANTHER" id="PTHR42852">
    <property type="entry name" value="THIOL:DISULFIDE INTERCHANGE PROTEIN DSBE"/>
    <property type="match status" value="1"/>
</dbReference>
<sequence>MGNGVRWSIAAVILMIAGVIAIWPRSEPAPPPPRDSTQTAPDLTGARAEADLPACPDGADGPAELRGIAAECLADGRAVDIAAALEGRVLVNMWATWCQPCKTELPILDAYAKEPGAIPVVTLGVESRPGDALELLTALKVKLPSLLDEDGHARQKLHPIGLPATYLVENGTVTLIESPRVFTSVDQVRQAVANGVANG</sequence>
<name>A0A7W7Q5N4_9PSEU</name>
<accession>A0A7W7Q5N4</accession>
<keyword evidence="9" id="KW-1185">Reference proteome</keyword>
<reference evidence="8 9" key="1">
    <citation type="submission" date="2020-08" db="EMBL/GenBank/DDBJ databases">
        <title>Genomic Encyclopedia of Type Strains, Phase III (KMG-III): the genomes of soil and plant-associated and newly described type strains.</title>
        <authorList>
            <person name="Whitman W."/>
        </authorList>
    </citation>
    <scope>NUCLEOTIDE SEQUENCE [LARGE SCALE GENOMIC DNA]</scope>
    <source>
        <strain evidence="8 9">CECT 8960</strain>
    </source>
</reference>
<dbReference type="InterPro" id="IPR036249">
    <property type="entry name" value="Thioredoxin-like_sf"/>
</dbReference>
<evidence type="ECO:0000313" key="8">
    <source>
        <dbReference type="EMBL" id="MBB4907159.1"/>
    </source>
</evidence>
<dbReference type="GO" id="GO:0016491">
    <property type="term" value="F:oxidoreductase activity"/>
    <property type="evidence" value="ECO:0007669"/>
    <property type="project" value="InterPro"/>
</dbReference>
<dbReference type="Proteomes" id="UP000520767">
    <property type="component" value="Unassembled WGS sequence"/>
</dbReference>
<keyword evidence="6" id="KW-0812">Transmembrane</keyword>
<dbReference type="GO" id="GO:0016209">
    <property type="term" value="F:antioxidant activity"/>
    <property type="evidence" value="ECO:0007669"/>
    <property type="project" value="InterPro"/>
</dbReference>
<evidence type="ECO:0000256" key="3">
    <source>
        <dbReference type="ARBA" id="ARBA00022968"/>
    </source>
</evidence>
<dbReference type="InterPro" id="IPR013766">
    <property type="entry name" value="Thioredoxin_domain"/>
</dbReference>
<dbReference type="InterPro" id="IPR050553">
    <property type="entry name" value="Thioredoxin_ResA/DsbE_sf"/>
</dbReference>
<protein>
    <submittedName>
        <fullName evidence="8">Thiol-disulfide isomerase/thioredoxin</fullName>
    </submittedName>
</protein>
<keyword evidence="3" id="KW-0735">Signal-anchor</keyword>
<dbReference type="Gene3D" id="3.40.30.10">
    <property type="entry name" value="Glutaredoxin"/>
    <property type="match status" value="1"/>
</dbReference>
<dbReference type="EMBL" id="JACHJQ010000003">
    <property type="protein sequence ID" value="MBB4907159.1"/>
    <property type="molecule type" value="Genomic_DNA"/>
</dbReference>